<dbReference type="EC" id="2.7.1.180" evidence="2"/>
<keyword evidence="7" id="KW-0274">FAD</keyword>
<comment type="caution">
    <text evidence="11">The sequence shown here is derived from an EMBL/GenBank/DDBJ whole genome shotgun (WGS) entry which is preliminary data.</text>
</comment>
<protein>
    <recommendedName>
        <fullName evidence="3">FAD:protein FMN transferase</fullName>
        <ecNumber evidence="2">2.7.1.180</ecNumber>
    </recommendedName>
    <alternativeName>
        <fullName evidence="9">Flavin transferase</fullName>
    </alternativeName>
</protein>
<dbReference type="Proteomes" id="UP000321798">
    <property type="component" value="Unassembled WGS sequence"/>
</dbReference>
<evidence type="ECO:0000256" key="5">
    <source>
        <dbReference type="ARBA" id="ARBA00022679"/>
    </source>
</evidence>
<dbReference type="InterPro" id="IPR024932">
    <property type="entry name" value="ApbE"/>
</dbReference>
<dbReference type="SUPFAM" id="SSF143631">
    <property type="entry name" value="ApbE-like"/>
    <property type="match status" value="1"/>
</dbReference>
<evidence type="ECO:0000256" key="2">
    <source>
        <dbReference type="ARBA" id="ARBA00011955"/>
    </source>
</evidence>
<reference evidence="11 12" key="1">
    <citation type="submission" date="2019-07" db="EMBL/GenBank/DDBJ databases">
        <title>Whole genome shotgun sequence of Cellulomonas soli NBRC 109434.</title>
        <authorList>
            <person name="Hosoyama A."/>
            <person name="Uohara A."/>
            <person name="Ohji S."/>
            <person name="Ichikawa N."/>
        </authorList>
    </citation>
    <scope>NUCLEOTIDE SEQUENCE [LARGE SCALE GENOMIC DNA]</scope>
    <source>
        <strain evidence="11 12">NBRC 109434</strain>
    </source>
</reference>
<comment type="cofactor">
    <cofactor evidence="1">
        <name>Mg(2+)</name>
        <dbReference type="ChEBI" id="CHEBI:18420"/>
    </cofactor>
</comment>
<dbReference type="AlphaFoldDB" id="A0A512PEH1"/>
<evidence type="ECO:0000256" key="8">
    <source>
        <dbReference type="ARBA" id="ARBA00022842"/>
    </source>
</evidence>
<gene>
    <name evidence="11" type="primary">apbE_1</name>
    <name evidence="11" type="ORF">CSO01_23150</name>
</gene>
<dbReference type="OrthoDB" id="9778595at2"/>
<dbReference type="Pfam" id="PF02424">
    <property type="entry name" value="ApbE"/>
    <property type="match status" value="1"/>
</dbReference>
<keyword evidence="6" id="KW-0479">Metal-binding</keyword>
<keyword evidence="8" id="KW-0460">Magnesium</keyword>
<evidence type="ECO:0000256" key="3">
    <source>
        <dbReference type="ARBA" id="ARBA00016337"/>
    </source>
</evidence>
<evidence type="ECO:0000313" key="12">
    <source>
        <dbReference type="Proteomes" id="UP000321798"/>
    </source>
</evidence>
<keyword evidence="12" id="KW-1185">Reference proteome</keyword>
<dbReference type="RefSeq" id="WP_146953350.1">
    <property type="nucleotide sequence ID" value="NZ_BAABBJ010000007.1"/>
</dbReference>
<name>A0A512PEH1_9CELL</name>
<keyword evidence="5 11" id="KW-0808">Transferase</keyword>
<sequence length="358" mass="36548">MNAVAAPEAAPVSEAAPAPTVDRTFASMASAIRLSVVRPGPTADARLDRAEQVVRAVATHCTRFEATSALSRANLAPDAWHAVPAELAAAIDAAAQAHRATDGLFDPRVLRTLQAWGDDGALEFADHAPRPVVGSSPTGAVLRPAEPDTSWVGTRWEPQVVVEAGLHLVHLGGWAVDLGGIGKGLAVRWAADALAGAGAGHLVDAGGDLALAGAGPDGGAWKVGVEDPLGGEDPVLVLALPRAEDAGTQAPSGPPPAMACATSSTRRRRWTVDGTPVHHLVDPRTARPGGRGLAAVTVVASDPAWAEVWSKALFLSGAQAVREQAEDRGLAAAWVTADGTVGTSSALDPVVVWRCGRA</sequence>
<dbReference type="InterPro" id="IPR003374">
    <property type="entry name" value="ApbE-like_sf"/>
</dbReference>
<dbReference type="EMBL" id="BKAL01000007">
    <property type="protein sequence ID" value="GEP69600.1"/>
    <property type="molecule type" value="Genomic_DNA"/>
</dbReference>
<evidence type="ECO:0000256" key="1">
    <source>
        <dbReference type="ARBA" id="ARBA00001946"/>
    </source>
</evidence>
<evidence type="ECO:0000256" key="10">
    <source>
        <dbReference type="ARBA" id="ARBA00048540"/>
    </source>
</evidence>
<accession>A0A512PEH1</accession>
<dbReference type="GO" id="GO:0046872">
    <property type="term" value="F:metal ion binding"/>
    <property type="evidence" value="ECO:0007669"/>
    <property type="project" value="UniProtKB-KW"/>
</dbReference>
<evidence type="ECO:0000256" key="9">
    <source>
        <dbReference type="ARBA" id="ARBA00031306"/>
    </source>
</evidence>
<comment type="catalytic activity">
    <reaction evidence="10">
        <text>L-threonyl-[protein] + FAD = FMN-L-threonyl-[protein] + AMP + H(+)</text>
        <dbReference type="Rhea" id="RHEA:36847"/>
        <dbReference type="Rhea" id="RHEA-COMP:11060"/>
        <dbReference type="Rhea" id="RHEA-COMP:11061"/>
        <dbReference type="ChEBI" id="CHEBI:15378"/>
        <dbReference type="ChEBI" id="CHEBI:30013"/>
        <dbReference type="ChEBI" id="CHEBI:57692"/>
        <dbReference type="ChEBI" id="CHEBI:74257"/>
        <dbReference type="ChEBI" id="CHEBI:456215"/>
        <dbReference type="EC" id="2.7.1.180"/>
    </reaction>
</comment>
<dbReference type="PANTHER" id="PTHR30040">
    <property type="entry name" value="THIAMINE BIOSYNTHESIS LIPOPROTEIN APBE"/>
    <property type="match status" value="1"/>
</dbReference>
<evidence type="ECO:0000256" key="6">
    <source>
        <dbReference type="ARBA" id="ARBA00022723"/>
    </source>
</evidence>
<dbReference type="PANTHER" id="PTHR30040:SF2">
    <property type="entry name" value="FAD:PROTEIN FMN TRANSFERASE"/>
    <property type="match status" value="1"/>
</dbReference>
<dbReference type="GO" id="GO:0016740">
    <property type="term" value="F:transferase activity"/>
    <property type="evidence" value="ECO:0007669"/>
    <property type="project" value="UniProtKB-KW"/>
</dbReference>
<organism evidence="11 12">
    <name type="scientific">Cellulomonas soli</name>
    <dbReference type="NCBI Taxonomy" id="931535"/>
    <lineage>
        <taxon>Bacteria</taxon>
        <taxon>Bacillati</taxon>
        <taxon>Actinomycetota</taxon>
        <taxon>Actinomycetes</taxon>
        <taxon>Micrococcales</taxon>
        <taxon>Cellulomonadaceae</taxon>
        <taxon>Cellulomonas</taxon>
    </lineage>
</organism>
<dbReference type="Gene3D" id="3.10.520.10">
    <property type="entry name" value="ApbE-like domains"/>
    <property type="match status" value="1"/>
</dbReference>
<evidence type="ECO:0000256" key="7">
    <source>
        <dbReference type="ARBA" id="ARBA00022827"/>
    </source>
</evidence>
<evidence type="ECO:0000256" key="4">
    <source>
        <dbReference type="ARBA" id="ARBA00022630"/>
    </source>
</evidence>
<proteinExistence type="predicted"/>
<evidence type="ECO:0000313" key="11">
    <source>
        <dbReference type="EMBL" id="GEP69600.1"/>
    </source>
</evidence>
<keyword evidence="4" id="KW-0285">Flavoprotein</keyword>